<dbReference type="AlphaFoldDB" id="A0AAU9JQD0"/>
<gene>
    <name evidence="2" type="ORF">BSTOLATCC_MIC50145</name>
</gene>
<evidence type="ECO:0000256" key="1">
    <source>
        <dbReference type="SAM" id="MobiDB-lite"/>
    </source>
</evidence>
<name>A0AAU9JQD0_9CILI</name>
<dbReference type="Proteomes" id="UP001162131">
    <property type="component" value="Unassembled WGS sequence"/>
</dbReference>
<feature type="compositionally biased region" description="Polar residues" evidence="1">
    <location>
        <begin position="75"/>
        <end position="85"/>
    </location>
</feature>
<feature type="region of interest" description="Disordered" evidence="1">
    <location>
        <begin position="67"/>
        <end position="86"/>
    </location>
</feature>
<comment type="caution">
    <text evidence="2">The sequence shown here is derived from an EMBL/GenBank/DDBJ whole genome shotgun (WGS) entry which is preliminary data.</text>
</comment>
<reference evidence="2" key="1">
    <citation type="submission" date="2021-09" db="EMBL/GenBank/DDBJ databases">
        <authorList>
            <consortium name="AG Swart"/>
            <person name="Singh M."/>
            <person name="Singh A."/>
            <person name="Seah K."/>
            <person name="Emmerich C."/>
        </authorList>
    </citation>
    <scope>NUCLEOTIDE SEQUENCE</scope>
    <source>
        <strain evidence="2">ATCC30299</strain>
    </source>
</reference>
<keyword evidence="3" id="KW-1185">Reference proteome</keyword>
<protein>
    <submittedName>
        <fullName evidence="2">Uncharacterized protein</fullName>
    </submittedName>
</protein>
<organism evidence="2 3">
    <name type="scientific">Blepharisma stoltei</name>
    <dbReference type="NCBI Taxonomy" id="1481888"/>
    <lineage>
        <taxon>Eukaryota</taxon>
        <taxon>Sar</taxon>
        <taxon>Alveolata</taxon>
        <taxon>Ciliophora</taxon>
        <taxon>Postciliodesmatophora</taxon>
        <taxon>Heterotrichea</taxon>
        <taxon>Heterotrichida</taxon>
        <taxon>Blepharismidae</taxon>
        <taxon>Blepharisma</taxon>
    </lineage>
</organism>
<proteinExistence type="predicted"/>
<sequence length="449" mass="52095">MEEHKKYFDMPLIIGRRIWKPPSTSESSKKLALDPVNCWNLPRGEGRKIPGVIKRIRAKQFRIKRKEDFSKTSRSHNATPESLSNPFEFDKKLTHIQEQLKSIDKINTQACSKNNYMSLLNEDRPLIIDTFNDWQSQKPKNTKKSLILEDRPLSINTNHGWVSEKSQPKEQITPSFQSKKVEMIFESTGGSDDILNEEAQTVPTEMSFSDVDIENSWNFSPNYQIENLGAWLNKNQKNLDMPRIISSKSLKSSTMNENNKSKILDPMNCWNIPKDDERKMPGGIKKIRARQFRLKRKEDDCLTCRSYTPVLDPNPFEFDKKILQIQKQLENIEKISSGMPMDNKLKMFNKEDRLLLNNKCYDWKVKRVQNLKRASVSASTENRPLAIDTSDWKCQKSNAKQPITPSFQSKKIEIKFESTGGSDDVFAEEAQTVPTELSFSEENIEFNWN</sequence>
<evidence type="ECO:0000313" key="2">
    <source>
        <dbReference type="EMBL" id="CAG9330032.1"/>
    </source>
</evidence>
<dbReference type="EMBL" id="CAJZBQ010000050">
    <property type="protein sequence ID" value="CAG9330032.1"/>
    <property type="molecule type" value="Genomic_DNA"/>
</dbReference>
<accession>A0AAU9JQD0</accession>
<evidence type="ECO:0000313" key="3">
    <source>
        <dbReference type="Proteomes" id="UP001162131"/>
    </source>
</evidence>